<evidence type="ECO:0000256" key="1">
    <source>
        <dbReference type="SAM" id="MobiDB-lite"/>
    </source>
</evidence>
<name>A0AAJ6QLM9_ASPNG</name>
<feature type="region of interest" description="Disordered" evidence="1">
    <location>
        <begin position="755"/>
        <end position="796"/>
    </location>
</feature>
<evidence type="ECO:0008006" key="3">
    <source>
        <dbReference type="Google" id="ProtNLM"/>
    </source>
</evidence>
<dbReference type="AlphaFoldDB" id="A0AAJ6QLM9"/>
<protein>
    <recommendedName>
        <fullName evidence="3">F-box domain-containing protein</fullName>
    </recommendedName>
</protein>
<sequence length="864" mass="100575">MDRSPLGQLGKLPYEIRLEIYEKLFTIKNSPLKILRCSRAIYGEITDRLYDTLNIHLSPVFNDPWIEIHCKRLRLRWIIPNHSFPCQHRFARAPYYKMNLVVHIYAPDPRDPGQIALLWQKVQYLVYILERATISSIVIRLRVHQGRDWQKEGRVVESIPYPNKSRPDHHIVFLPFCRLSNVRAFRVVPDTRRMDRVTDWGLINYGRDFILNNGYRNYNDGPLSQDRQYRDIVREFDDIDALIRDTDFFLETHLDTLHGNTAAMLRLDRAAHWPLGAPVDYTFRLERSLLDIRQYPGSVNLHDPGLKQHCLRMWAFCDLYLIPYPMKDKRSWEEWCSLYPEGLRPHDHESIHDPLVEITDNPGYFGNFDTTQIDGEYEINIHNYWQRNWNGRPAFRRRRFEQAWCTDCRRIGYRTGCDQDCEKLNGSDYEEDWEFWSFNASDYSDPDRRQASFDLDYGVQPKHSQDSFIDAKLMLRFNFLSTDMPASPKMSADEGSLTGAALGMSPPPSDNGALGDDLPSSFHPWWGPESCVWLLVEEPNDIALDPVEQWRRLSFLLEYGDYAARVWNCLLKASRALKSPIYKSVVQFRDNLTQELKDSSDETKKRIRLVERCVVYLINQGLDIDLEMVKLAILVYSKRNITCHARIGEISNSAALRREIERANRRLPEVLPSDQSRNYSAWQRILAFYGSSQDFINLKPGTGFGRVLPEPDIRSLPSDARCRAFKNNVFDRRIDATFQAINERIPVTSRPVLGQTRTRHSVSDPLPYIPRKRRAVGSPDSDERNNGKPAASPFPTVAFGNVEDACTYQEIYRDIDYVFGKNQRSGRRALQEARKVVRQARANVDRPKGGGGGGVRRAEWKRRD</sequence>
<accession>A0AAJ6QLM9</accession>
<gene>
    <name evidence="2" type="ORF">An12g06350</name>
</gene>
<dbReference type="KEGG" id="ang:An12g06350"/>
<dbReference type="VEuPathDB" id="FungiDB:An12g06350"/>
<dbReference type="RefSeq" id="XP_003188870.2">
    <property type="nucleotide sequence ID" value="XM_003188822.2"/>
</dbReference>
<evidence type="ECO:0000313" key="2">
    <source>
        <dbReference type="RefSeq" id="XP_003188870.2"/>
    </source>
</evidence>
<reference evidence="2" key="2">
    <citation type="submission" date="2025-08" db="UniProtKB">
        <authorList>
            <consortium name="RefSeq"/>
        </authorList>
    </citation>
    <scope>IDENTIFICATION</scope>
</reference>
<feature type="region of interest" description="Disordered" evidence="1">
    <location>
        <begin position="823"/>
        <end position="864"/>
    </location>
</feature>
<reference evidence="2" key="1">
    <citation type="submission" date="2025-02" db="EMBL/GenBank/DDBJ databases">
        <authorList>
            <consortium name="NCBI Genome Project"/>
        </authorList>
    </citation>
    <scope>NUCLEOTIDE SEQUENCE</scope>
</reference>
<proteinExistence type="predicted"/>
<organism evidence="2">
    <name type="scientific">Aspergillus niger</name>
    <dbReference type="NCBI Taxonomy" id="5061"/>
    <lineage>
        <taxon>Eukaryota</taxon>
        <taxon>Fungi</taxon>
        <taxon>Dikarya</taxon>
        <taxon>Ascomycota</taxon>
        <taxon>Pezizomycotina</taxon>
        <taxon>Eurotiomycetes</taxon>
        <taxon>Eurotiomycetidae</taxon>
        <taxon>Eurotiales</taxon>
        <taxon>Aspergillaceae</taxon>
        <taxon>Aspergillus</taxon>
        <taxon>Aspergillus subgen. Circumdati</taxon>
    </lineage>
</organism>
<dbReference type="GeneID" id="10098114"/>